<dbReference type="EMBL" id="VSRR010008273">
    <property type="protein sequence ID" value="MPC48419.1"/>
    <property type="molecule type" value="Genomic_DNA"/>
</dbReference>
<keyword evidence="1" id="KW-0732">Signal</keyword>
<comment type="caution">
    <text evidence="2">The sequence shown here is derived from an EMBL/GenBank/DDBJ whole genome shotgun (WGS) entry which is preliminary data.</text>
</comment>
<keyword evidence="3" id="KW-1185">Reference proteome</keyword>
<dbReference type="Proteomes" id="UP000324222">
    <property type="component" value="Unassembled WGS sequence"/>
</dbReference>
<feature type="signal peptide" evidence="1">
    <location>
        <begin position="1"/>
        <end position="18"/>
    </location>
</feature>
<protein>
    <submittedName>
        <fullName evidence="2">Uncharacterized protein</fullName>
    </submittedName>
</protein>
<evidence type="ECO:0000256" key="1">
    <source>
        <dbReference type="SAM" id="SignalP"/>
    </source>
</evidence>
<reference evidence="2 3" key="1">
    <citation type="submission" date="2019-05" db="EMBL/GenBank/DDBJ databases">
        <title>Another draft genome of Portunus trituberculatus and its Hox gene families provides insights of decapod evolution.</title>
        <authorList>
            <person name="Jeong J.-H."/>
            <person name="Song I."/>
            <person name="Kim S."/>
            <person name="Choi T."/>
            <person name="Kim D."/>
            <person name="Ryu S."/>
            <person name="Kim W."/>
        </authorList>
    </citation>
    <scope>NUCLEOTIDE SEQUENCE [LARGE SCALE GENOMIC DNA]</scope>
    <source>
        <tissue evidence="2">Muscle</tissue>
    </source>
</reference>
<organism evidence="2 3">
    <name type="scientific">Portunus trituberculatus</name>
    <name type="common">Swimming crab</name>
    <name type="synonym">Neptunus trituberculatus</name>
    <dbReference type="NCBI Taxonomy" id="210409"/>
    <lineage>
        <taxon>Eukaryota</taxon>
        <taxon>Metazoa</taxon>
        <taxon>Ecdysozoa</taxon>
        <taxon>Arthropoda</taxon>
        <taxon>Crustacea</taxon>
        <taxon>Multicrustacea</taxon>
        <taxon>Malacostraca</taxon>
        <taxon>Eumalacostraca</taxon>
        <taxon>Eucarida</taxon>
        <taxon>Decapoda</taxon>
        <taxon>Pleocyemata</taxon>
        <taxon>Brachyura</taxon>
        <taxon>Eubrachyura</taxon>
        <taxon>Portunoidea</taxon>
        <taxon>Portunidae</taxon>
        <taxon>Portuninae</taxon>
        <taxon>Portunus</taxon>
    </lineage>
</organism>
<dbReference type="AlphaFoldDB" id="A0A5B7FT05"/>
<gene>
    <name evidence="2" type="ORF">E2C01_042192</name>
</gene>
<feature type="chain" id="PRO_5022967822" evidence="1">
    <location>
        <begin position="19"/>
        <end position="488"/>
    </location>
</feature>
<evidence type="ECO:0000313" key="3">
    <source>
        <dbReference type="Proteomes" id="UP000324222"/>
    </source>
</evidence>
<accession>A0A5B7FT05</accession>
<proteinExistence type="predicted"/>
<name>A0A5B7FT05_PORTR</name>
<evidence type="ECO:0000313" key="2">
    <source>
        <dbReference type="EMBL" id="MPC48419.1"/>
    </source>
</evidence>
<sequence length="488" mass="52931">MLLICLVAFSLHTAPMPGDQTHVPCIGVGLCLLAPMPGGHLLPRSGLDHMDPGESVPGSLPLIQEASVEAGQPAPVPGGNEVGQGLSAPMPVDHPISAVETYEDEWNSLGIGLARPGLFICLRGDPLAPPPGNEELGGLQPVGNPIVSVSSRLLVKMEKVCGSMADIASWTDQVLATWDGASSSIEQDVLEFLSALAKANKDILGPAEEQRCRLLMLQREAVVDSCGSRVQDNEHSAFQQRALSSVIQRLASSFWGSALVPHGSKVKRADEEGSHLPLCRILSPDPLLRGGPFGPQVLTVEDPQAGIDLARVVVCSPVPVGACLQQHWREWNGGWGRRMRRLNFQMINLSLTSPFLLLQSMLGTQRWTGFYALEEPSGNTFVGPGIVILDAPAFFVMVPEPWHVVHSHNISHWICQVIQCEHEDVSENMCLVWVKAHEVRVVAMSALFKKIQKYSCCSLGRNLEEDITHQYLDTFPLGPVVSALRVIK</sequence>